<evidence type="ECO:0000256" key="1">
    <source>
        <dbReference type="SAM" id="SignalP"/>
    </source>
</evidence>
<proteinExistence type="predicted"/>
<dbReference type="RefSeq" id="XP_031021832.1">
    <property type="nucleotide sequence ID" value="XM_031172191.1"/>
</dbReference>
<protein>
    <recommendedName>
        <fullName evidence="2">CREG-like beta-barrel domain-containing protein</fullName>
    </recommendedName>
</protein>
<name>A0A507BSE8_9FUNG</name>
<sequence length="206" mass="23257">MKLYVICTVLLGLLILAYAEKTEKEAALAARQLLNSTIHAELVTIVSNTEKPDLNGFPFGSLEYITPDCTSNNGDVIMYLADISVEGEDVQRDGERVSVTIRDLTYYRDTDGPGVMDRARLSLLGTIAPIADDQVKDVESCFFKIHPDAAYWKYAHVFRMWRLTPKEIYWVGGFGSRHYIGWISVDLYQTATSAALVVKQQRKRRV</sequence>
<gene>
    <name evidence="3" type="ORF">SmJEL517_g06265</name>
</gene>
<dbReference type="InterPro" id="IPR055343">
    <property type="entry name" value="CREG_beta-barrel"/>
</dbReference>
<dbReference type="SUPFAM" id="SSF50475">
    <property type="entry name" value="FMN-binding split barrel"/>
    <property type="match status" value="1"/>
</dbReference>
<dbReference type="PANTHER" id="PTHR37273">
    <property type="entry name" value="CHROMOSOME 8, WHOLE GENOME SHOTGUN SEQUENCE"/>
    <property type="match status" value="1"/>
</dbReference>
<accession>A0A507BSE8</accession>
<evidence type="ECO:0000259" key="2">
    <source>
        <dbReference type="Pfam" id="PF13883"/>
    </source>
</evidence>
<evidence type="ECO:0000313" key="4">
    <source>
        <dbReference type="Proteomes" id="UP000319731"/>
    </source>
</evidence>
<comment type="caution">
    <text evidence="3">The sequence shown here is derived from an EMBL/GenBank/DDBJ whole genome shotgun (WGS) entry which is preliminary data.</text>
</comment>
<keyword evidence="1" id="KW-0732">Signal</keyword>
<dbReference type="Proteomes" id="UP000319731">
    <property type="component" value="Unassembled WGS sequence"/>
</dbReference>
<evidence type="ECO:0000313" key="3">
    <source>
        <dbReference type="EMBL" id="TPX30079.1"/>
    </source>
</evidence>
<dbReference type="GeneID" id="42007488"/>
<dbReference type="AlphaFoldDB" id="A0A507BSE8"/>
<dbReference type="Pfam" id="PF13883">
    <property type="entry name" value="CREG_beta-barrel"/>
    <property type="match status" value="1"/>
</dbReference>
<keyword evidence="4" id="KW-1185">Reference proteome</keyword>
<feature type="domain" description="CREG-like beta-barrel" evidence="2">
    <location>
        <begin position="22"/>
        <end position="188"/>
    </location>
</feature>
<reference evidence="3 4" key="1">
    <citation type="journal article" date="2019" name="Sci. Rep.">
        <title>Comparative genomics of chytrid fungi reveal insights into the obligate biotrophic and pathogenic lifestyle of Synchytrium endobioticum.</title>
        <authorList>
            <person name="van de Vossenberg B.T.L.H."/>
            <person name="Warris S."/>
            <person name="Nguyen H.D.T."/>
            <person name="van Gent-Pelzer M.P.E."/>
            <person name="Joly D.L."/>
            <person name="van de Geest H.C."/>
            <person name="Bonants P.J.M."/>
            <person name="Smith D.S."/>
            <person name="Levesque C.A."/>
            <person name="van der Lee T.A.J."/>
        </authorList>
    </citation>
    <scope>NUCLEOTIDE SEQUENCE [LARGE SCALE GENOMIC DNA]</scope>
    <source>
        <strain evidence="3 4">JEL517</strain>
    </source>
</reference>
<dbReference type="OrthoDB" id="2138282at2759"/>
<feature type="chain" id="PRO_5021429255" description="CREG-like beta-barrel domain-containing protein" evidence="1">
    <location>
        <begin position="20"/>
        <end position="206"/>
    </location>
</feature>
<feature type="signal peptide" evidence="1">
    <location>
        <begin position="1"/>
        <end position="19"/>
    </location>
</feature>
<dbReference type="Gene3D" id="2.30.110.10">
    <property type="entry name" value="Electron Transport, Fmn-binding Protein, Chain A"/>
    <property type="match status" value="1"/>
</dbReference>
<dbReference type="STRING" id="1806994.A0A507BSE8"/>
<organism evidence="3 4">
    <name type="scientific">Synchytrium microbalum</name>
    <dbReference type="NCBI Taxonomy" id="1806994"/>
    <lineage>
        <taxon>Eukaryota</taxon>
        <taxon>Fungi</taxon>
        <taxon>Fungi incertae sedis</taxon>
        <taxon>Chytridiomycota</taxon>
        <taxon>Chytridiomycota incertae sedis</taxon>
        <taxon>Chytridiomycetes</taxon>
        <taxon>Synchytriales</taxon>
        <taxon>Synchytriaceae</taxon>
        <taxon>Synchytrium</taxon>
    </lineage>
</organism>
<dbReference type="InterPro" id="IPR012349">
    <property type="entry name" value="Split_barrel_FMN-bd"/>
</dbReference>
<dbReference type="PANTHER" id="PTHR37273:SF1">
    <property type="entry name" value="ADL397C-AP"/>
    <property type="match status" value="1"/>
</dbReference>
<dbReference type="EMBL" id="QEAO01000101">
    <property type="protein sequence ID" value="TPX30079.1"/>
    <property type="molecule type" value="Genomic_DNA"/>
</dbReference>